<proteinExistence type="inferred from homology"/>
<dbReference type="InterPro" id="IPR038261">
    <property type="entry name" value="GPP34-like_sf"/>
</dbReference>
<dbReference type="GO" id="GO:0048194">
    <property type="term" value="P:Golgi vesicle budding"/>
    <property type="evidence" value="ECO:0007669"/>
    <property type="project" value="TreeGrafter"/>
</dbReference>
<name>A0A9P0BD32_BRAAE</name>
<evidence type="ECO:0000256" key="3">
    <source>
        <dbReference type="ARBA" id="ARBA00023034"/>
    </source>
</evidence>
<evidence type="ECO:0000256" key="5">
    <source>
        <dbReference type="ARBA" id="ARBA00023136"/>
    </source>
</evidence>
<dbReference type="GO" id="GO:0000139">
    <property type="term" value="C:Golgi membrane"/>
    <property type="evidence" value="ECO:0007669"/>
    <property type="project" value="UniProtKB-SubCell"/>
</dbReference>
<accession>A0A9P0BD32</accession>
<dbReference type="GO" id="GO:0007030">
    <property type="term" value="P:Golgi organization"/>
    <property type="evidence" value="ECO:0007669"/>
    <property type="project" value="TreeGrafter"/>
</dbReference>
<dbReference type="GO" id="GO:0070273">
    <property type="term" value="F:phosphatidylinositol-4-phosphate binding"/>
    <property type="evidence" value="ECO:0007669"/>
    <property type="project" value="InterPro"/>
</dbReference>
<comment type="subcellular location">
    <subcellularLocation>
        <location evidence="1">Golgi apparatus membrane</location>
        <topology evidence="1">Peripheral membrane protein</topology>
        <orientation evidence="1">Cytoplasmic side</orientation>
    </subcellularLocation>
</comment>
<dbReference type="Pfam" id="PF05719">
    <property type="entry name" value="GPP34"/>
    <property type="match status" value="1"/>
</dbReference>
<dbReference type="PANTHER" id="PTHR12704:SF2">
    <property type="entry name" value="GOLGI PHOSPHOPROTEIN 3 HOMOLOG SAURON"/>
    <property type="match status" value="1"/>
</dbReference>
<evidence type="ECO:0000256" key="1">
    <source>
        <dbReference type="ARBA" id="ARBA00004255"/>
    </source>
</evidence>
<dbReference type="GO" id="GO:0006890">
    <property type="term" value="P:retrograde vesicle-mediated transport, Golgi to endoplasmic reticulum"/>
    <property type="evidence" value="ECO:0007669"/>
    <property type="project" value="TreeGrafter"/>
</dbReference>
<dbReference type="EMBL" id="OV121137">
    <property type="protein sequence ID" value="CAH0559383.1"/>
    <property type="molecule type" value="Genomic_DNA"/>
</dbReference>
<evidence type="ECO:0008006" key="8">
    <source>
        <dbReference type="Google" id="ProtNLM"/>
    </source>
</evidence>
<evidence type="ECO:0000313" key="6">
    <source>
        <dbReference type="EMBL" id="CAH0559383.1"/>
    </source>
</evidence>
<dbReference type="GO" id="GO:0031985">
    <property type="term" value="C:Golgi cisterna"/>
    <property type="evidence" value="ECO:0007669"/>
    <property type="project" value="TreeGrafter"/>
</dbReference>
<dbReference type="InterPro" id="IPR008628">
    <property type="entry name" value="GPP34-like"/>
</dbReference>
<keyword evidence="3" id="KW-0333">Golgi apparatus</keyword>
<keyword evidence="4" id="KW-0446">Lipid-binding</keyword>
<dbReference type="AlphaFoldDB" id="A0A9P0BD32"/>
<dbReference type="GO" id="GO:0005829">
    <property type="term" value="C:cytosol"/>
    <property type="evidence" value="ECO:0007669"/>
    <property type="project" value="TreeGrafter"/>
</dbReference>
<dbReference type="Gene3D" id="1.10.3630.10">
    <property type="entry name" value="yeast vps74-n-term truncation variant domain like"/>
    <property type="match status" value="1"/>
</dbReference>
<dbReference type="Proteomes" id="UP001154078">
    <property type="component" value="Chromosome 6"/>
</dbReference>
<protein>
    <recommendedName>
        <fullName evidence="8">Golgi phosphoprotein 3</fullName>
    </recommendedName>
</protein>
<keyword evidence="7" id="KW-1185">Reference proteome</keyword>
<reference evidence="6" key="1">
    <citation type="submission" date="2021-12" db="EMBL/GenBank/DDBJ databases">
        <authorList>
            <person name="King R."/>
        </authorList>
    </citation>
    <scope>NUCLEOTIDE SEQUENCE</scope>
</reference>
<organism evidence="6 7">
    <name type="scientific">Brassicogethes aeneus</name>
    <name type="common">Rape pollen beetle</name>
    <name type="synonym">Meligethes aeneus</name>
    <dbReference type="NCBI Taxonomy" id="1431903"/>
    <lineage>
        <taxon>Eukaryota</taxon>
        <taxon>Metazoa</taxon>
        <taxon>Ecdysozoa</taxon>
        <taxon>Arthropoda</taxon>
        <taxon>Hexapoda</taxon>
        <taxon>Insecta</taxon>
        <taxon>Pterygota</taxon>
        <taxon>Neoptera</taxon>
        <taxon>Endopterygota</taxon>
        <taxon>Coleoptera</taxon>
        <taxon>Polyphaga</taxon>
        <taxon>Cucujiformia</taxon>
        <taxon>Nitidulidae</taxon>
        <taxon>Meligethinae</taxon>
        <taxon>Brassicogethes</taxon>
    </lineage>
</organism>
<dbReference type="PANTHER" id="PTHR12704">
    <property type="entry name" value="TRANS-GOLGI PROTEIN GMX33"/>
    <property type="match status" value="1"/>
</dbReference>
<dbReference type="GO" id="GO:0005802">
    <property type="term" value="C:trans-Golgi network"/>
    <property type="evidence" value="ECO:0007669"/>
    <property type="project" value="TreeGrafter"/>
</dbReference>
<dbReference type="GO" id="GO:0043001">
    <property type="term" value="P:Golgi to plasma membrane protein transport"/>
    <property type="evidence" value="ECO:0007669"/>
    <property type="project" value="TreeGrafter"/>
</dbReference>
<gene>
    <name evidence="6" type="ORF">MELIAE_LOCUS9481</name>
</gene>
<evidence type="ECO:0000256" key="2">
    <source>
        <dbReference type="ARBA" id="ARBA00007284"/>
    </source>
</evidence>
<dbReference type="OrthoDB" id="2189106at2759"/>
<sequence length="268" mass="30702">MELSENLVKRRNQSIEEDFDDLDSNCLTLTEEILLLGLKEREGFVSFWNDSISLALRGCMLVDLELMGKIVMEPVSFKKKTFKARKVIVKDDGVIGNVILDEALKHIKNADPPENVEKWITYLNGDTWNPIKLKYFIRNVRERLSKLLVEKGVLTMLKKNYLFFDMMLYPLLDEKVKASIVKKIQVSLTSGWSSDISGFKKSDLALCVLASAGDVFENALHSLSESDYDTAQARIELLTSMNFEKEDKRGLHTNSIMWAVFETMFNKL</sequence>
<keyword evidence="5" id="KW-0472">Membrane</keyword>
<evidence type="ECO:0000256" key="4">
    <source>
        <dbReference type="ARBA" id="ARBA00023121"/>
    </source>
</evidence>
<evidence type="ECO:0000313" key="7">
    <source>
        <dbReference type="Proteomes" id="UP001154078"/>
    </source>
</evidence>
<comment type="similarity">
    <text evidence="2">Belongs to the GOLPH3/VPS74 family.</text>
</comment>